<proteinExistence type="predicted"/>
<gene>
    <name evidence="2" type="ORF">J2S14_000174</name>
</gene>
<evidence type="ECO:0000313" key="3">
    <source>
        <dbReference type="Proteomes" id="UP001232343"/>
    </source>
</evidence>
<dbReference type="Pfam" id="PF14153">
    <property type="entry name" value="Spore_coat_CotO"/>
    <property type="match status" value="1"/>
</dbReference>
<feature type="compositionally biased region" description="Acidic residues" evidence="1">
    <location>
        <begin position="84"/>
        <end position="99"/>
    </location>
</feature>
<protein>
    <recommendedName>
        <fullName evidence="4">Spore coat protein CotO</fullName>
    </recommendedName>
</protein>
<evidence type="ECO:0008006" key="4">
    <source>
        <dbReference type="Google" id="ProtNLM"/>
    </source>
</evidence>
<dbReference type="InterPro" id="IPR025439">
    <property type="entry name" value="Spore_coat_CotO"/>
</dbReference>
<dbReference type="EMBL" id="JAUSUO010000001">
    <property type="protein sequence ID" value="MDQ0341381.1"/>
    <property type="molecule type" value="Genomic_DNA"/>
</dbReference>
<evidence type="ECO:0000256" key="1">
    <source>
        <dbReference type="SAM" id="MobiDB-lite"/>
    </source>
</evidence>
<reference evidence="2 3" key="1">
    <citation type="submission" date="2023-07" db="EMBL/GenBank/DDBJ databases">
        <title>Genomic Encyclopedia of Type Strains, Phase IV (KMG-IV): sequencing the most valuable type-strain genomes for metagenomic binning, comparative biology and taxonomic classification.</title>
        <authorList>
            <person name="Goeker M."/>
        </authorList>
    </citation>
    <scope>NUCLEOTIDE SEQUENCE [LARGE SCALE GENOMIC DNA]</scope>
    <source>
        <strain evidence="2 3">DSM 27848</strain>
    </source>
</reference>
<feature type="region of interest" description="Disordered" evidence="1">
    <location>
        <begin position="1"/>
        <end position="30"/>
    </location>
</feature>
<evidence type="ECO:0000313" key="2">
    <source>
        <dbReference type="EMBL" id="MDQ0341381.1"/>
    </source>
</evidence>
<name>A0ABU0CZ12_9BACI</name>
<feature type="region of interest" description="Disordered" evidence="1">
    <location>
        <begin position="76"/>
        <end position="104"/>
    </location>
</feature>
<keyword evidence="3" id="KW-1185">Reference proteome</keyword>
<feature type="compositionally biased region" description="Basic and acidic residues" evidence="1">
    <location>
        <begin position="1"/>
        <end position="12"/>
    </location>
</feature>
<organism evidence="2 3">
    <name type="scientific">Lederbergia wuyishanensis</name>
    <dbReference type="NCBI Taxonomy" id="1347903"/>
    <lineage>
        <taxon>Bacteria</taxon>
        <taxon>Bacillati</taxon>
        <taxon>Bacillota</taxon>
        <taxon>Bacilli</taxon>
        <taxon>Bacillales</taxon>
        <taxon>Bacillaceae</taxon>
        <taxon>Lederbergia</taxon>
    </lineage>
</organism>
<comment type="caution">
    <text evidence="2">The sequence shown here is derived from an EMBL/GenBank/DDBJ whole genome shotgun (WGS) entry which is preliminary data.</text>
</comment>
<dbReference type="Proteomes" id="UP001232343">
    <property type="component" value="Unassembled WGS sequence"/>
</dbReference>
<accession>A0ABU0CZ12</accession>
<sequence length="201" mass="23587">MENKNEGNKEEPLLYIHQPKFNKPGRSMQDHYLSEDLPEEVQVDRNLTQNRQKKHLFTLPPLENEKVIEVVEEIQEEAKNETQNETEVETQGEVQEENQGEEKKTISAADYFRRNAATTKRKSWNLTPVKTFRDMSIPEKLQYLSGFPSSQQPYSCEFITEKEQYRGTLSKYDNNQIFVKNFQGDIEEVDVKDLQAIKIIL</sequence>
<dbReference type="RefSeq" id="WP_244679633.1">
    <property type="nucleotide sequence ID" value="NZ_JALIRM010000001.1"/>
</dbReference>